<dbReference type="Gene3D" id="3.40.50.2300">
    <property type="match status" value="1"/>
</dbReference>
<dbReference type="Proteomes" id="UP001497512">
    <property type="component" value="Chromosome 17"/>
</dbReference>
<keyword evidence="4 10" id="KW-0812">Transmembrane</keyword>
<comment type="subcellular location">
    <subcellularLocation>
        <location evidence="1">Cell membrane</location>
        <topology evidence="1">Multi-pass membrane protein</topology>
    </subcellularLocation>
</comment>
<evidence type="ECO:0000256" key="6">
    <source>
        <dbReference type="ARBA" id="ARBA00023136"/>
    </source>
</evidence>
<evidence type="ECO:0000256" key="4">
    <source>
        <dbReference type="ARBA" id="ARBA00022692"/>
    </source>
</evidence>
<dbReference type="SUPFAM" id="SSF55874">
    <property type="entry name" value="ATPase domain of HSP90 chaperone/DNA topoisomerase II/histidine kinase"/>
    <property type="match status" value="2"/>
</dbReference>
<evidence type="ECO:0000256" key="9">
    <source>
        <dbReference type="SAM" id="MobiDB-lite"/>
    </source>
</evidence>
<dbReference type="Pfam" id="PF00072">
    <property type="entry name" value="Response_reg"/>
    <property type="match status" value="1"/>
</dbReference>
<feature type="region of interest" description="Disordered" evidence="9">
    <location>
        <begin position="865"/>
        <end position="908"/>
    </location>
</feature>
<feature type="transmembrane region" description="Helical" evidence="10">
    <location>
        <begin position="219"/>
        <end position="246"/>
    </location>
</feature>
<feature type="transmembrane region" description="Helical" evidence="10">
    <location>
        <begin position="54"/>
        <end position="77"/>
    </location>
</feature>
<feature type="region of interest" description="Disordered" evidence="9">
    <location>
        <begin position="959"/>
        <end position="983"/>
    </location>
</feature>
<reference evidence="13" key="1">
    <citation type="submission" date="2024-02" db="EMBL/GenBank/DDBJ databases">
        <authorList>
            <consortium name="ELIXIR-Norway"/>
            <consortium name="Elixir Norway"/>
        </authorList>
    </citation>
    <scope>NUCLEOTIDE SEQUENCE</scope>
</reference>
<dbReference type="InterPro" id="IPR003594">
    <property type="entry name" value="HATPase_dom"/>
</dbReference>
<dbReference type="PROSITE" id="PS50110">
    <property type="entry name" value="RESPONSE_REGULATORY"/>
    <property type="match status" value="1"/>
</dbReference>
<dbReference type="InterPro" id="IPR004358">
    <property type="entry name" value="Sig_transdc_His_kin-like_C"/>
</dbReference>
<feature type="coiled-coil region" evidence="8">
    <location>
        <begin position="366"/>
        <end position="404"/>
    </location>
</feature>
<evidence type="ECO:0000259" key="11">
    <source>
        <dbReference type="PROSITE" id="PS50109"/>
    </source>
</evidence>
<dbReference type="InterPro" id="IPR001789">
    <property type="entry name" value="Sig_transdc_resp-reg_receiver"/>
</dbReference>
<evidence type="ECO:0000256" key="1">
    <source>
        <dbReference type="ARBA" id="ARBA00004651"/>
    </source>
</evidence>
<dbReference type="CDD" id="cd17546">
    <property type="entry name" value="REC_hyHK_CKI1_RcsC-like"/>
    <property type="match status" value="1"/>
</dbReference>
<evidence type="ECO:0000256" key="5">
    <source>
        <dbReference type="ARBA" id="ARBA00022989"/>
    </source>
</evidence>
<sequence length="1218" mass="134303">MVLLCGRSHSHEDEEATEVEEGGNPPSVRRVVKQVQDFCFSSPRFKGKRRDGNAYRALLLMNLIEAAFICINGILVYEMSAKDLQEHFTHTVVFPLYLPRAMGMAIATNHQGSVALGNFVGLYFSRVYMAIRAPESLGRGRLFAVLLFALIGTCELQIGAWFIKKLLCPSKNPRKKVPTFDNVGQAFWYIIIVFCTSLVFETLIAVAECCTRMVEWTYFFRYWATWWLGVLAAMLTVSPAVIHLMALGPLHLPFTRPTMKSSIKAVALWSVTLGFLILVFLFSVRTFIRPLPYLLFPLIISAAFQFNRVGWSLIVAVSSLFCALGTIHRDSSLYYMAGAPKSRASASLVIQIELFTSVMGLVGIVLAAAVKEKNQLTRDLNRTNEDLEKTVKERTKELVKANEELQVSQKSAEHANHAKSEFLANMSHEIRTPIHGILGLTTLLLESKLTSDQKESLISLKECADLLLHIINSVLDLTKIEAGRLEIEKVPFSIRRLVSSTLRMLQTRAQDRGLQLLWEVEGGVPDLLIGDAGKLQQCLLNLVGNALKFTNQGKVTVRVALPKSKEPATDASMVSFRTSLVLEEDSVRLPLLSSQPVKQPTTFAKLHSWSSWPGAYFKVEPDKEIPAKVYDNVEESGSSKIAPVTEIEEREESSSELPHSQPVQIEFEVKDTGIGITKDKLEDMFNPFTQGDPSTSRLYGGTGLGLCIVQRFVELLGGKIWADSVVGKGSTFVFKLPFPLSDKEASATSDHFTRRPLRFSSVENWPLSKASVKSGLLLHRRAYSLGVLLRGVKFSLPAHLAYNKEYSNGEDLFDSDSTGVPGNGASPGDESLRTTLGVIQVGSGLFRQKAFSDWELLQSKEEGISAGRGSRPAGLVSVGTVSRKRDSERPSSARAGGSKLPKSPKRVQRVRNLTGQVAVHETSGATLLNSSQLRNLSHPAEIPQKPTDVFILEKLRSMAPAPPGNQANASSPPSQDQEVPPKNPVSVQMEDFVIDILEGKREGFLLGSDKHPEGTSGLSDCTEVPSSSDLVSKVAPNGVSLVRNLSPSMGETSQDVLQTEQKFIRSQKRPPKAVTPTKDSPDRQLKILLAEDNPINQKVAIRQLQKHGHIVTIVGDGKLALETVQSNHDAFDLVLMDVQMPNMDGLQATQLIREVEKRQGWSRLPILGLTAHAIQGYQETCLSHGMDGYLGKPFDIKQLLIQMTEILPSDKKVLRDEG</sequence>
<dbReference type="SMART" id="SM00387">
    <property type="entry name" value="HATPase_c"/>
    <property type="match status" value="1"/>
</dbReference>
<dbReference type="InterPro" id="IPR007895">
    <property type="entry name" value="MASE1"/>
</dbReference>
<dbReference type="Gene3D" id="3.30.565.10">
    <property type="entry name" value="Histidine kinase-like ATPase, C-terminal domain"/>
    <property type="match status" value="1"/>
</dbReference>
<name>A0ABP0U0Q1_9BRYO</name>
<dbReference type="PANTHER" id="PTHR45530">
    <property type="entry name" value="SENSORY TRANSDUCTION HISTIDINE KINASE"/>
    <property type="match status" value="1"/>
</dbReference>
<feature type="domain" description="Histidine kinase" evidence="11">
    <location>
        <begin position="425"/>
        <end position="740"/>
    </location>
</feature>
<feature type="transmembrane region" description="Helical" evidence="10">
    <location>
        <begin position="348"/>
        <end position="370"/>
    </location>
</feature>
<dbReference type="InterPro" id="IPR005467">
    <property type="entry name" value="His_kinase_dom"/>
</dbReference>
<dbReference type="SMART" id="SM00448">
    <property type="entry name" value="REC"/>
    <property type="match status" value="1"/>
</dbReference>
<feature type="modified residue" description="4-aspartylphosphate" evidence="7">
    <location>
        <position position="1137"/>
    </location>
</feature>
<keyword evidence="6 10" id="KW-0472">Membrane</keyword>
<evidence type="ECO:0000256" key="3">
    <source>
        <dbReference type="ARBA" id="ARBA00022553"/>
    </source>
</evidence>
<dbReference type="EMBL" id="OZ019909">
    <property type="protein sequence ID" value="CAK9209630.1"/>
    <property type="molecule type" value="Genomic_DNA"/>
</dbReference>
<evidence type="ECO:0000256" key="2">
    <source>
        <dbReference type="ARBA" id="ARBA00022475"/>
    </source>
</evidence>
<keyword evidence="8" id="KW-0175">Coiled coil</keyword>
<feature type="transmembrane region" description="Helical" evidence="10">
    <location>
        <begin position="97"/>
        <end position="121"/>
    </location>
</feature>
<gene>
    <name evidence="13" type="ORF">CSSPTR1EN2_LOCUS9919</name>
</gene>
<dbReference type="CDD" id="cd00082">
    <property type="entry name" value="HisKA"/>
    <property type="match status" value="1"/>
</dbReference>
<dbReference type="PRINTS" id="PR00344">
    <property type="entry name" value="BCTRLSENSOR"/>
</dbReference>
<keyword evidence="5 10" id="KW-1133">Transmembrane helix</keyword>
<keyword evidence="3 7" id="KW-0597">Phosphoprotein</keyword>
<feature type="transmembrane region" description="Helical" evidence="10">
    <location>
        <begin position="266"/>
        <end position="288"/>
    </location>
</feature>
<evidence type="ECO:0000256" key="7">
    <source>
        <dbReference type="PROSITE-ProRule" id="PRU00169"/>
    </source>
</evidence>
<dbReference type="Pfam" id="PF05231">
    <property type="entry name" value="MASE1"/>
    <property type="match status" value="1"/>
</dbReference>
<feature type="transmembrane region" description="Helical" evidence="10">
    <location>
        <begin position="309"/>
        <end position="328"/>
    </location>
</feature>
<feature type="transmembrane region" description="Helical" evidence="10">
    <location>
        <begin position="186"/>
        <end position="207"/>
    </location>
</feature>
<dbReference type="PANTHER" id="PTHR45530:SF3">
    <property type="entry name" value="TWO-COMPONENT SYSTEM NARL FAMILY SENSOR HISTIDINE KINASE BARA"/>
    <property type="match status" value="1"/>
</dbReference>
<dbReference type="InterPro" id="IPR036890">
    <property type="entry name" value="HATPase_C_sf"/>
</dbReference>
<evidence type="ECO:0000256" key="8">
    <source>
        <dbReference type="SAM" id="Coils"/>
    </source>
</evidence>
<evidence type="ECO:0000259" key="12">
    <source>
        <dbReference type="PROSITE" id="PS50110"/>
    </source>
</evidence>
<dbReference type="SUPFAM" id="SSF47384">
    <property type="entry name" value="Homodimeric domain of signal transducing histidine kinase"/>
    <property type="match status" value="1"/>
</dbReference>
<evidence type="ECO:0000313" key="14">
    <source>
        <dbReference type="Proteomes" id="UP001497512"/>
    </source>
</evidence>
<evidence type="ECO:0000256" key="10">
    <source>
        <dbReference type="SAM" id="Phobius"/>
    </source>
</evidence>
<keyword evidence="2" id="KW-1003">Cell membrane</keyword>
<feature type="domain" description="Response regulatory" evidence="12">
    <location>
        <begin position="1086"/>
        <end position="1207"/>
    </location>
</feature>
<dbReference type="Pfam" id="PF02518">
    <property type="entry name" value="HATPase_c"/>
    <property type="match status" value="1"/>
</dbReference>
<keyword evidence="14" id="KW-1185">Reference proteome</keyword>
<dbReference type="SMART" id="SM00388">
    <property type="entry name" value="HisKA"/>
    <property type="match status" value="1"/>
</dbReference>
<proteinExistence type="predicted"/>
<organism evidence="13 14">
    <name type="scientific">Sphagnum troendelagicum</name>
    <dbReference type="NCBI Taxonomy" id="128251"/>
    <lineage>
        <taxon>Eukaryota</taxon>
        <taxon>Viridiplantae</taxon>
        <taxon>Streptophyta</taxon>
        <taxon>Embryophyta</taxon>
        <taxon>Bryophyta</taxon>
        <taxon>Sphagnophytina</taxon>
        <taxon>Sphagnopsida</taxon>
        <taxon>Sphagnales</taxon>
        <taxon>Sphagnaceae</taxon>
        <taxon>Sphagnum</taxon>
    </lineage>
</organism>
<feature type="transmembrane region" description="Helical" evidence="10">
    <location>
        <begin position="142"/>
        <end position="163"/>
    </location>
</feature>
<dbReference type="InterPro" id="IPR036097">
    <property type="entry name" value="HisK_dim/P_sf"/>
</dbReference>
<dbReference type="InterPro" id="IPR011006">
    <property type="entry name" value="CheY-like_superfamily"/>
</dbReference>
<dbReference type="CDD" id="cd16922">
    <property type="entry name" value="HATPase_EvgS-ArcB-TorS-like"/>
    <property type="match status" value="1"/>
</dbReference>
<dbReference type="SUPFAM" id="SSF52172">
    <property type="entry name" value="CheY-like"/>
    <property type="match status" value="1"/>
</dbReference>
<evidence type="ECO:0000313" key="13">
    <source>
        <dbReference type="EMBL" id="CAK9209630.1"/>
    </source>
</evidence>
<feature type="region of interest" description="Disordered" evidence="9">
    <location>
        <begin position="640"/>
        <end position="660"/>
    </location>
</feature>
<feature type="region of interest" description="Disordered" evidence="9">
    <location>
        <begin position="1"/>
        <end position="26"/>
    </location>
</feature>
<dbReference type="InterPro" id="IPR003661">
    <property type="entry name" value="HisK_dim/P_dom"/>
</dbReference>
<feature type="compositionally biased region" description="Polar residues" evidence="9">
    <location>
        <begin position="965"/>
        <end position="977"/>
    </location>
</feature>
<protein>
    <submittedName>
        <fullName evidence="13">Uncharacterized protein</fullName>
    </submittedName>
</protein>
<dbReference type="Gene3D" id="1.10.287.130">
    <property type="match status" value="1"/>
</dbReference>
<dbReference type="PROSITE" id="PS50109">
    <property type="entry name" value="HIS_KIN"/>
    <property type="match status" value="1"/>
</dbReference>
<accession>A0ABP0U0Q1</accession>
<dbReference type="Pfam" id="PF00512">
    <property type="entry name" value="HisKA"/>
    <property type="match status" value="1"/>
</dbReference>